<organism evidence="7 8">
    <name type="scientific">Kitasatospora nipponensis</name>
    <dbReference type="NCBI Taxonomy" id="258049"/>
    <lineage>
        <taxon>Bacteria</taxon>
        <taxon>Bacillati</taxon>
        <taxon>Actinomycetota</taxon>
        <taxon>Actinomycetes</taxon>
        <taxon>Kitasatosporales</taxon>
        <taxon>Streptomycetaceae</taxon>
        <taxon>Kitasatospora</taxon>
    </lineage>
</organism>
<keyword evidence="8" id="KW-1185">Reference proteome</keyword>
<dbReference type="GO" id="GO:0004497">
    <property type="term" value="F:monooxygenase activity"/>
    <property type="evidence" value="ECO:0007669"/>
    <property type="project" value="UniProtKB-KW"/>
</dbReference>
<accession>A0ABN1WSY5</accession>
<dbReference type="Proteomes" id="UP001500037">
    <property type="component" value="Unassembled WGS sequence"/>
</dbReference>
<dbReference type="EMBL" id="BAAALF010000132">
    <property type="protein sequence ID" value="GAA1259154.1"/>
    <property type="molecule type" value="Genomic_DNA"/>
</dbReference>
<proteinExistence type="predicted"/>
<feature type="region of interest" description="Disordered" evidence="5">
    <location>
        <begin position="94"/>
        <end position="116"/>
    </location>
</feature>
<evidence type="ECO:0000256" key="1">
    <source>
        <dbReference type="ARBA" id="ARBA00022630"/>
    </source>
</evidence>
<keyword evidence="3" id="KW-0560">Oxidoreductase</keyword>
<protein>
    <submittedName>
        <fullName evidence="7">FAD-dependent monooxygenase</fullName>
    </submittedName>
</protein>
<keyword evidence="4 7" id="KW-0503">Monooxygenase</keyword>
<evidence type="ECO:0000313" key="8">
    <source>
        <dbReference type="Proteomes" id="UP001500037"/>
    </source>
</evidence>
<evidence type="ECO:0000256" key="4">
    <source>
        <dbReference type="ARBA" id="ARBA00023033"/>
    </source>
</evidence>
<evidence type="ECO:0000256" key="2">
    <source>
        <dbReference type="ARBA" id="ARBA00022827"/>
    </source>
</evidence>
<dbReference type="SUPFAM" id="SSF51905">
    <property type="entry name" value="FAD/NAD(P)-binding domain"/>
    <property type="match status" value="1"/>
</dbReference>
<sequence>MLFPYRVIIVGAGLGGLALAHGLRGQGVDVAVYERDAHPDARPQGYRIQLDEPGLTGLRRCLPAPLFRLCLATAGAPPARVSVRNRRLEVLADRAAGGGSPETAGGSGAAGGSGGPGGAAGPYAFNRPTLRQIMLSGLTGHVHYGARLVDYRHEADGRVTARFADGRSATGDLLVGADGVHSAVRRLLLPGARVEDAGLRLVYGRIPLDARSRAGLPDWVFESIFTVITGGPGHPHLGVGPVELGARPEHAGLAQRPPAALSPVGDYLACMVGAPADHPAMPAFEELRELTPAALRDLALRVLGEDWHEDVHRLLARWDTHSLFPLRISTATPVPAWESGPVTLIGDAIHAMSPVLAMGANTAVRDAGELTRALGGAGDAPDPAGPLVAAVRAYEGRMREYAFAIVADSRRTGQRRVGQRERPRPLPR</sequence>
<dbReference type="PANTHER" id="PTHR47178:SF5">
    <property type="entry name" value="FAD-BINDING DOMAIN-CONTAINING PROTEIN"/>
    <property type="match status" value="1"/>
</dbReference>
<evidence type="ECO:0000256" key="3">
    <source>
        <dbReference type="ARBA" id="ARBA00023002"/>
    </source>
</evidence>
<gene>
    <name evidence="7" type="ORF">GCM10009665_56590</name>
</gene>
<dbReference type="InterPro" id="IPR002938">
    <property type="entry name" value="FAD-bd"/>
</dbReference>
<feature type="compositionally biased region" description="Gly residues" evidence="5">
    <location>
        <begin position="96"/>
        <end position="116"/>
    </location>
</feature>
<dbReference type="InterPro" id="IPR036188">
    <property type="entry name" value="FAD/NAD-bd_sf"/>
</dbReference>
<feature type="domain" description="FAD-binding" evidence="6">
    <location>
        <begin position="335"/>
        <end position="374"/>
    </location>
</feature>
<evidence type="ECO:0000313" key="7">
    <source>
        <dbReference type="EMBL" id="GAA1259154.1"/>
    </source>
</evidence>
<dbReference type="PRINTS" id="PR00420">
    <property type="entry name" value="RNGMNOXGNASE"/>
</dbReference>
<keyword evidence="2" id="KW-0274">FAD</keyword>
<dbReference type="Pfam" id="PF01494">
    <property type="entry name" value="FAD_binding_3"/>
    <property type="match status" value="1"/>
</dbReference>
<keyword evidence="1" id="KW-0285">Flavoprotein</keyword>
<dbReference type="Gene3D" id="3.50.50.60">
    <property type="entry name" value="FAD/NAD(P)-binding domain"/>
    <property type="match status" value="1"/>
</dbReference>
<reference evidence="7 8" key="1">
    <citation type="journal article" date="2019" name="Int. J. Syst. Evol. Microbiol.">
        <title>The Global Catalogue of Microorganisms (GCM) 10K type strain sequencing project: providing services to taxonomists for standard genome sequencing and annotation.</title>
        <authorList>
            <consortium name="The Broad Institute Genomics Platform"/>
            <consortium name="The Broad Institute Genome Sequencing Center for Infectious Disease"/>
            <person name="Wu L."/>
            <person name="Ma J."/>
        </authorList>
    </citation>
    <scope>NUCLEOTIDE SEQUENCE [LARGE SCALE GENOMIC DNA]</scope>
    <source>
        <strain evidence="7 8">JCM 13004</strain>
    </source>
</reference>
<evidence type="ECO:0000256" key="5">
    <source>
        <dbReference type="SAM" id="MobiDB-lite"/>
    </source>
</evidence>
<dbReference type="Pfam" id="PF13450">
    <property type="entry name" value="NAD_binding_8"/>
    <property type="match status" value="1"/>
</dbReference>
<dbReference type="PANTHER" id="PTHR47178">
    <property type="entry name" value="MONOOXYGENASE, FAD-BINDING"/>
    <property type="match status" value="1"/>
</dbReference>
<comment type="caution">
    <text evidence="7">The sequence shown here is derived from an EMBL/GenBank/DDBJ whole genome shotgun (WGS) entry which is preliminary data.</text>
</comment>
<evidence type="ECO:0000259" key="6">
    <source>
        <dbReference type="Pfam" id="PF01494"/>
    </source>
</evidence>
<name>A0ABN1WSY5_9ACTN</name>